<feature type="domain" description="GH3 middle" evidence="1">
    <location>
        <begin position="296"/>
        <end position="361"/>
    </location>
</feature>
<dbReference type="InterPro" id="IPR055377">
    <property type="entry name" value="GH3_M"/>
</dbReference>
<dbReference type="Pfam" id="PF23571">
    <property type="entry name" value="GH3_M"/>
    <property type="match status" value="1"/>
</dbReference>
<dbReference type="Pfam" id="PF23572">
    <property type="entry name" value="GH3_C"/>
    <property type="match status" value="1"/>
</dbReference>
<gene>
    <name evidence="3" type="ORF">EC580_11000</name>
</gene>
<dbReference type="Gene3D" id="3.40.50.12780">
    <property type="entry name" value="N-terminal domain of ligase-like"/>
    <property type="match status" value="1"/>
</dbReference>
<name>A0A3M8QVN8_9PROT</name>
<organism evidence="3">
    <name type="scientific">Acidithiobacillus sulfuriphilus</name>
    <dbReference type="NCBI Taxonomy" id="1867749"/>
    <lineage>
        <taxon>Bacteria</taxon>
        <taxon>Pseudomonadati</taxon>
        <taxon>Pseudomonadota</taxon>
        <taxon>Acidithiobacillia</taxon>
        <taxon>Acidithiobacillales</taxon>
        <taxon>Acidithiobacillaceae</taxon>
        <taxon>Acidithiobacillus</taxon>
    </lineage>
</organism>
<reference evidence="3" key="1">
    <citation type="submission" date="2018-10" db="EMBL/GenBank/DDBJ databases">
        <title>Acidithiobacillus sulfuriphilus sp. nov.: an extremely acidophilic sulfur-oxidizing chemolithotroph isolated from a neutral pH environment.</title>
        <authorList>
            <person name="Falagan C."/>
            <person name="Moya-Beltran A."/>
            <person name="Quatrini R."/>
            <person name="Johnson D.B."/>
        </authorList>
    </citation>
    <scope>NUCLEOTIDE SEQUENCE [LARGE SCALE GENOMIC DNA]</scope>
    <source>
        <strain evidence="3">CJ-2</strain>
    </source>
</reference>
<proteinExistence type="predicted"/>
<evidence type="ECO:0000259" key="2">
    <source>
        <dbReference type="Pfam" id="PF23572"/>
    </source>
</evidence>
<sequence>MRPVNGTPLLRLYAERRRRHLEQLDPAAAQARELRHLIAQARLTRFGRDHHFEKINNIIDYQRRVPLRRYEDFLAEYWRLPFPVLTDVTWPGRIPFFALSSGTTTGATKTIPVSRAMVRANRRAALDILVWHLTSRPHGQPLAGKTLILGGSTALTRLAKGVHSGDLSGIAAKTIPFWARPYTLPGIQLALLADWDEKLERIAETAIHEPIRVLSGTPSWLLLLFERVLALRGGKGAAFPELELLIHGGVAFAPYADRFADYLRATGAATREVYAASEGFIAVADRGPGEGLRLLPDNGIFFEFVPVEELNAPRPTRHWLGNLETGIPYAVVLSSNAGLWSDVIGDTVRFVDRHPPRLLVTGRLSYMMSAFGEHLSGEEIEQAVLESARDLEMQVTDFSMGAEFPSGPGAKGRHTYIIECGGSPPAPEARQALAGRFSAHIDQTLMKRNADYREHRRNDVQLDAPRIILVDPGAFAHWLRAHGRLGGQNKVPRVINDQALFADLKRQVLAVPGDRF</sequence>
<dbReference type="InterPro" id="IPR004993">
    <property type="entry name" value="GH3"/>
</dbReference>
<dbReference type="InterPro" id="IPR042099">
    <property type="entry name" value="ANL_N_sf"/>
</dbReference>
<accession>A0A3M8QVN8</accession>
<dbReference type="OrthoDB" id="5678283at2"/>
<dbReference type="GO" id="GO:0016881">
    <property type="term" value="F:acid-amino acid ligase activity"/>
    <property type="evidence" value="ECO:0007669"/>
    <property type="project" value="TreeGrafter"/>
</dbReference>
<dbReference type="PANTHER" id="PTHR31901">
    <property type="entry name" value="GH3 DOMAIN-CONTAINING PROTEIN"/>
    <property type="match status" value="1"/>
</dbReference>
<feature type="domain" description="GH3 C-terminal" evidence="2">
    <location>
        <begin position="378"/>
        <end position="498"/>
    </location>
</feature>
<dbReference type="GO" id="GO:0005737">
    <property type="term" value="C:cytoplasm"/>
    <property type="evidence" value="ECO:0007669"/>
    <property type="project" value="TreeGrafter"/>
</dbReference>
<dbReference type="Pfam" id="PF03321">
    <property type="entry name" value="GH3"/>
    <property type="match status" value="1"/>
</dbReference>
<dbReference type="InterPro" id="IPR055378">
    <property type="entry name" value="GH3_C"/>
</dbReference>
<dbReference type="RefSeq" id="WP_123105000.1">
    <property type="nucleotide sequence ID" value="NZ_CP127527.1"/>
</dbReference>
<dbReference type="AlphaFoldDB" id="A0A3M8QVN8"/>
<dbReference type="EMBL" id="RIZI01000184">
    <property type="protein sequence ID" value="RNF59512.1"/>
    <property type="molecule type" value="Genomic_DNA"/>
</dbReference>
<dbReference type="SUPFAM" id="SSF56801">
    <property type="entry name" value="Acetyl-CoA synthetase-like"/>
    <property type="match status" value="1"/>
</dbReference>
<protein>
    <submittedName>
        <fullName evidence="3">Auxin-regulated protein</fullName>
    </submittedName>
</protein>
<comment type="caution">
    <text evidence="3">The sequence shown here is derived from an EMBL/GenBank/DDBJ whole genome shotgun (WGS) entry which is preliminary data.</text>
</comment>
<dbReference type="PANTHER" id="PTHR31901:SF9">
    <property type="entry name" value="GH3 DOMAIN-CONTAINING PROTEIN"/>
    <property type="match status" value="1"/>
</dbReference>
<evidence type="ECO:0000313" key="3">
    <source>
        <dbReference type="EMBL" id="RNF59512.1"/>
    </source>
</evidence>
<evidence type="ECO:0000259" key="1">
    <source>
        <dbReference type="Pfam" id="PF23571"/>
    </source>
</evidence>